<comment type="caution">
    <text evidence="2">The sequence shown here is derived from an EMBL/GenBank/DDBJ whole genome shotgun (WGS) entry which is preliminary data.</text>
</comment>
<dbReference type="Pfam" id="PF01695">
    <property type="entry name" value="IstB_IS21"/>
    <property type="match status" value="1"/>
</dbReference>
<dbReference type="OrthoDB" id="61127at2"/>
<dbReference type="SUPFAM" id="SSF52540">
    <property type="entry name" value="P-loop containing nucleoside triphosphate hydrolases"/>
    <property type="match status" value="1"/>
</dbReference>
<proteinExistence type="predicted"/>
<dbReference type="GO" id="GO:0006260">
    <property type="term" value="P:DNA replication"/>
    <property type="evidence" value="ECO:0007669"/>
    <property type="project" value="TreeGrafter"/>
</dbReference>
<evidence type="ECO:0000313" key="3">
    <source>
        <dbReference type="Proteomes" id="UP000295689"/>
    </source>
</evidence>
<dbReference type="InterPro" id="IPR003593">
    <property type="entry name" value="AAA+_ATPase"/>
</dbReference>
<protein>
    <submittedName>
        <fullName evidence="2">Primosomal protein DnaI</fullName>
    </submittedName>
</protein>
<gene>
    <name evidence="2" type="ORF">EV146_107172</name>
</gene>
<dbReference type="InterPro" id="IPR002611">
    <property type="entry name" value="IstB_ATP-bd"/>
</dbReference>
<dbReference type="CDD" id="cd00009">
    <property type="entry name" value="AAA"/>
    <property type="match status" value="1"/>
</dbReference>
<dbReference type="Proteomes" id="UP000295689">
    <property type="component" value="Unassembled WGS sequence"/>
</dbReference>
<accession>A0A4R2BC29</accession>
<dbReference type="InterPro" id="IPR027417">
    <property type="entry name" value="P-loop_NTPase"/>
</dbReference>
<organism evidence="2 3">
    <name type="scientific">Mesobacillus foraminis</name>
    <dbReference type="NCBI Taxonomy" id="279826"/>
    <lineage>
        <taxon>Bacteria</taxon>
        <taxon>Bacillati</taxon>
        <taxon>Bacillota</taxon>
        <taxon>Bacilli</taxon>
        <taxon>Bacillales</taxon>
        <taxon>Bacillaceae</taxon>
        <taxon>Mesobacillus</taxon>
    </lineage>
</organism>
<dbReference type="Pfam" id="PF07319">
    <property type="entry name" value="DnaI_N"/>
    <property type="match status" value="1"/>
</dbReference>
<feature type="domain" description="AAA+ ATPase" evidence="1">
    <location>
        <begin position="160"/>
        <end position="291"/>
    </location>
</feature>
<dbReference type="Gene3D" id="3.40.50.300">
    <property type="entry name" value="P-loop containing nucleotide triphosphate hydrolases"/>
    <property type="match status" value="1"/>
</dbReference>
<dbReference type="NCBIfam" id="NF006505">
    <property type="entry name" value="PRK08939.1"/>
    <property type="match status" value="1"/>
</dbReference>
<dbReference type="GO" id="GO:0005524">
    <property type="term" value="F:ATP binding"/>
    <property type="evidence" value="ECO:0007669"/>
    <property type="project" value="InterPro"/>
</dbReference>
<reference evidence="2 3" key="1">
    <citation type="journal article" date="2015" name="Stand. Genomic Sci.">
        <title>Genomic Encyclopedia of Bacterial and Archaeal Type Strains, Phase III: the genomes of soil and plant-associated and newly described type strains.</title>
        <authorList>
            <person name="Whitman W.B."/>
            <person name="Woyke T."/>
            <person name="Klenk H.P."/>
            <person name="Zhou Y."/>
            <person name="Lilburn T.G."/>
            <person name="Beck B.J."/>
            <person name="De Vos P."/>
            <person name="Vandamme P."/>
            <person name="Eisen J.A."/>
            <person name="Garrity G."/>
            <person name="Hugenholtz P."/>
            <person name="Kyrpides N.C."/>
        </authorList>
    </citation>
    <scope>NUCLEOTIDE SEQUENCE [LARGE SCALE GENOMIC DNA]</scope>
    <source>
        <strain evidence="2 3">CV53</strain>
    </source>
</reference>
<keyword evidence="3" id="KW-1185">Reference proteome</keyword>
<dbReference type="PANTHER" id="PTHR30050">
    <property type="entry name" value="CHROMOSOMAL REPLICATION INITIATOR PROTEIN DNAA"/>
    <property type="match status" value="1"/>
</dbReference>
<dbReference type="InterPro" id="IPR009928">
    <property type="entry name" value="DnaI_N"/>
</dbReference>
<sequence length="310" mass="35504">MQNINDTLRKLANNQSFKKRYEAIKEKVLEDPYVNDFLREHEGQITSEILDKSLMKLYEFTNQSRGCGQCSSLDTCKNMIQGYEPILVFNGSFIDVKYDRCAKKIMHDEKQKNERLIGSLFVPKEILKASLGDIELDDKGRFTAIKMARDFVKNYQPGERQKGLFLHGPFGTGKSYLLGAVANELAKRQVSSLLVYVPELFREMKNAIGNNSVNEKLEVIKKAPVLMLDDIGAETMSSWARDEILGPVLQFRMMENLPTFFTSNFDMEGLAHHLTHSQRGEEEQLKAARILERIKYLATPVKVEGKNRRV</sequence>
<dbReference type="EMBL" id="SLVV01000007">
    <property type="protein sequence ID" value="TCN24477.1"/>
    <property type="molecule type" value="Genomic_DNA"/>
</dbReference>
<dbReference type="SMART" id="SM00382">
    <property type="entry name" value="AAA"/>
    <property type="match status" value="1"/>
</dbReference>
<dbReference type="PANTHER" id="PTHR30050:SF8">
    <property type="entry name" value="PRIMOSOMAL PROTEIN DNAI"/>
    <property type="match status" value="1"/>
</dbReference>
<evidence type="ECO:0000313" key="2">
    <source>
        <dbReference type="EMBL" id="TCN24477.1"/>
    </source>
</evidence>
<name>A0A4R2BC29_9BACI</name>
<dbReference type="AlphaFoldDB" id="A0A4R2BC29"/>
<evidence type="ECO:0000259" key="1">
    <source>
        <dbReference type="SMART" id="SM00382"/>
    </source>
</evidence>
<dbReference type="FunFam" id="3.40.50.300:FF:000880">
    <property type="entry name" value="Primosomal protein DnaI"/>
    <property type="match status" value="1"/>
</dbReference>
<dbReference type="RefSeq" id="WP_121611473.1">
    <property type="nucleotide sequence ID" value="NZ_CP033044.1"/>
</dbReference>